<dbReference type="SUPFAM" id="SSF56091">
    <property type="entry name" value="DNA ligase/mRNA capping enzyme, catalytic domain"/>
    <property type="match status" value="1"/>
</dbReference>
<dbReference type="Gene3D" id="2.40.50.140">
    <property type="entry name" value="Nucleic acid-binding proteins"/>
    <property type="match status" value="1"/>
</dbReference>
<sequence>MMPITMGARMIVEKLMLKHKVCTHKPVELDAVLKKVRKDVDARLASYVVQPKYDGCHMIAVVEGRDIELVTLFSRTGEEVKSLDHIRQALATFPHVANGVYIGEAWEEGECFDTINGNFRRKSAQAPGMQFVIFDYLTLEEYASGRSDVGYAERVKRMPQMMHNIVDETTDVPMSGKLTAKVERPPIRMAWSEGVAGKLDGTALQWAQTYKDSHGPYDGIILRDPYGTWTCGTGKTGEIIKVKPRPDFDLVVTDVRSETGEKTGRDVYSIEVELPNGKRQFVGSGVPHKFSEVPTIGDIVQVSCMKLTKNGLMREPVYERLRDDK</sequence>
<dbReference type="InterPro" id="IPR050326">
    <property type="entry name" value="NAD_dep_DNA_ligaseB"/>
</dbReference>
<name>A0ABZ2GY28_9CAUD</name>
<dbReference type="PANTHER" id="PTHR47810">
    <property type="entry name" value="DNA LIGASE"/>
    <property type="match status" value="1"/>
</dbReference>
<dbReference type="GO" id="GO:0016874">
    <property type="term" value="F:ligase activity"/>
    <property type="evidence" value="ECO:0007669"/>
    <property type="project" value="UniProtKB-KW"/>
</dbReference>
<dbReference type="PANTHER" id="PTHR47810:SF1">
    <property type="entry name" value="DNA LIGASE B"/>
    <property type="match status" value="1"/>
</dbReference>
<protein>
    <submittedName>
        <fullName evidence="6">ATP-dependent DNA ligase</fullName>
    </submittedName>
</protein>
<dbReference type="EMBL" id="PP079414">
    <property type="protein sequence ID" value="WWO60247.1"/>
    <property type="molecule type" value="Genomic_DNA"/>
</dbReference>
<evidence type="ECO:0000256" key="5">
    <source>
        <dbReference type="ARBA" id="ARBA00023204"/>
    </source>
</evidence>
<organism evidence="6 7">
    <name type="scientific">Xanthomonas phage SB3</name>
    <dbReference type="NCBI Taxonomy" id="3117472"/>
    <lineage>
        <taxon>Viruses</taxon>
        <taxon>Duplodnaviria</taxon>
        <taxon>Heunggongvirae</taxon>
        <taxon>Uroviricota</taxon>
        <taxon>Caudoviricetes</taxon>
        <taxon>Autographivirales</taxon>
        <taxon>Autonotataviridae</taxon>
        <taxon>Euvesivirus</taxon>
        <taxon>Euvesivirus SB3</taxon>
    </lineage>
</organism>
<evidence type="ECO:0000256" key="1">
    <source>
        <dbReference type="ARBA" id="ARBA00007572"/>
    </source>
</evidence>
<comment type="similarity">
    <text evidence="1">Belongs to the ATP-dependent DNA ligase family.</text>
</comment>
<keyword evidence="7" id="KW-1185">Reference proteome</keyword>
<accession>A0ABZ2GY28</accession>
<dbReference type="InterPro" id="IPR012340">
    <property type="entry name" value="NA-bd_OB-fold"/>
</dbReference>
<dbReference type="Proteomes" id="UP001386178">
    <property type="component" value="Segment"/>
</dbReference>
<keyword evidence="3" id="KW-0235">DNA replication</keyword>
<keyword evidence="5" id="KW-0234">DNA repair</keyword>
<keyword evidence="4" id="KW-0227">DNA damage</keyword>
<proteinExistence type="inferred from homology"/>
<evidence type="ECO:0000256" key="3">
    <source>
        <dbReference type="ARBA" id="ARBA00022705"/>
    </source>
</evidence>
<dbReference type="Gene3D" id="3.30.470.30">
    <property type="entry name" value="DNA ligase/mRNA capping enzyme"/>
    <property type="match status" value="1"/>
</dbReference>
<keyword evidence="2 6" id="KW-0436">Ligase</keyword>
<evidence type="ECO:0000313" key="7">
    <source>
        <dbReference type="Proteomes" id="UP001386178"/>
    </source>
</evidence>
<reference evidence="6 7" key="1">
    <citation type="submission" date="2024-01" db="EMBL/GenBank/DDBJ databases">
        <title>Novel lytic viruses for Xanthomonas sp. and Stenotrophomonas maltophilia.</title>
        <authorList>
            <person name="Petrzik K."/>
            <person name="Brazdova S."/>
            <person name="Sovova L."/>
            <person name="Neoralova M."/>
        </authorList>
    </citation>
    <scope>NUCLEOTIDE SEQUENCE [LARGE SCALE GENOMIC DNA]</scope>
</reference>
<evidence type="ECO:0000256" key="4">
    <source>
        <dbReference type="ARBA" id="ARBA00022763"/>
    </source>
</evidence>
<evidence type="ECO:0000256" key="2">
    <source>
        <dbReference type="ARBA" id="ARBA00022598"/>
    </source>
</evidence>
<dbReference type="SUPFAM" id="SSF50249">
    <property type="entry name" value="Nucleic acid-binding proteins"/>
    <property type="match status" value="1"/>
</dbReference>
<evidence type="ECO:0000313" key="6">
    <source>
        <dbReference type="EMBL" id="WWO60247.1"/>
    </source>
</evidence>